<name>M2Q8B7_CERS8</name>
<sequence>MVILVSADLKVGTPASYMFGIGLSSGGPDTNWRKVSDPLPEDWSKVHQAFCVTSFMPPGTMKPDYFELHASDYVLHLPETIIRMVDDLRDLARDYNAPYGILTDEVSSVVFKIRHHRLRNGLDPLYCQAVPVEEHPVRYLLGALIHGIGCPQGLYADGLWPTLRRGAFPRTVPTVRDLDDAINNRHAFQDWDQYVLQYSREEWELFKEWKSTLAGQARLRPIRTGDILVCSGSREFASLHFTMRSPFPPLESLSAITRWSRPRSREAERILHTQCDSTITDGFSFTVTDVRRSGDNSFSQVFYGTLNESEAKLCLKLYDERFFPLDREANSHESPWGSINSADGLESVIEVAQKEEAAYDRLCNSQGSLIPHYYRIYLFQLPDGARAWGLLMEVIDAPSLLEANAKSWPKDVQVDFVLRMRHAFRALRYAGVGHGDEHPRNVLCPQIRQAPHNAPEIVIVDFGRAELWLEDSGGTPASYTGSWSLVGFGGVLRAAGIDDEVLYRYWEPIQDEER</sequence>
<dbReference type="PROSITE" id="PS50011">
    <property type="entry name" value="PROTEIN_KINASE_DOM"/>
    <property type="match status" value="1"/>
</dbReference>
<dbReference type="GO" id="GO:0005524">
    <property type="term" value="F:ATP binding"/>
    <property type="evidence" value="ECO:0007669"/>
    <property type="project" value="InterPro"/>
</dbReference>
<feature type="domain" description="Protein kinase" evidence="1">
    <location>
        <begin position="287"/>
        <end position="514"/>
    </location>
</feature>
<dbReference type="HOGENOM" id="CLU_032057_0_0_1"/>
<dbReference type="InterPro" id="IPR000719">
    <property type="entry name" value="Prot_kinase_dom"/>
</dbReference>
<gene>
    <name evidence="2" type="ORF">CERSUDRAFT_87415</name>
</gene>
<dbReference type="SUPFAM" id="SSF56112">
    <property type="entry name" value="Protein kinase-like (PK-like)"/>
    <property type="match status" value="1"/>
</dbReference>
<protein>
    <recommendedName>
        <fullName evidence="1">Protein kinase domain-containing protein</fullName>
    </recommendedName>
</protein>
<dbReference type="Proteomes" id="UP000016930">
    <property type="component" value="Unassembled WGS sequence"/>
</dbReference>
<organism evidence="2 3">
    <name type="scientific">Ceriporiopsis subvermispora (strain B)</name>
    <name type="common">White-rot fungus</name>
    <name type="synonym">Gelatoporia subvermispora</name>
    <dbReference type="NCBI Taxonomy" id="914234"/>
    <lineage>
        <taxon>Eukaryota</taxon>
        <taxon>Fungi</taxon>
        <taxon>Dikarya</taxon>
        <taxon>Basidiomycota</taxon>
        <taxon>Agaricomycotina</taxon>
        <taxon>Agaricomycetes</taxon>
        <taxon>Polyporales</taxon>
        <taxon>Gelatoporiaceae</taxon>
        <taxon>Gelatoporia</taxon>
    </lineage>
</organism>
<dbReference type="OrthoDB" id="3261465at2759"/>
<dbReference type="AlphaFoldDB" id="M2Q8B7"/>
<proteinExistence type="predicted"/>
<dbReference type="GO" id="GO:0004672">
    <property type="term" value="F:protein kinase activity"/>
    <property type="evidence" value="ECO:0007669"/>
    <property type="project" value="InterPro"/>
</dbReference>
<evidence type="ECO:0000259" key="1">
    <source>
        <dbReference type="PROSITE" id="PS50011"/>
    </source>
</evidence>
<evidence type="ECO:0000313" key="2">
    <source>
        <dbReference type="EMBL" id="EMD33088.1"/>
    </source>
</evidence>
<dbReference type="EMBL" id="KB445807">
    <property type="protein sequence ID" value="EMD33088.1"/>
    <property type="molecule type" value="Genomic_DNA"/>
</dbReference>
<keyword evidence="3" id="KW-1185">Reference proteome</keyword>
<accession>M2Q8B7</accession>
<dbReference type="InterPro" id="IPR011009">
    <property type="entry name" value="Kinase-like_dom_sf"/>
</dbReference>
<reference evidence="2 3" key="1">
    <citation type="journal article" date="2012" name="Proc. Natl. Acad. Sci. U.S.A.">
        <title>Comparative genomics of Ceriporiopsis subvermispora and Phanerochaete chrysosporium provide insight into selective ligninolysis.</title>
        <authorList>
            <person name="Fernandez-Fueyo E."/>
            <person name="Ruiz-Duenas F.J."/>
            <person name="Ferreira P."/>
            <person name="Floudas D."/>
            <person name="Hibbett D.S."/>
            <person name="Canessa P."/>
            <person name="Larrondo L.F."/>
            <person name="James T.Y."/>
            <person name="Seelenfreund D."/>
            <person name="Lobos S."/>
            <person name="Polanco R."/>
            <person name="Tello M."/>
            <person name="Honda Y."/>
            <person name="Watanabe T."/>
            <person name="Watanabe T."/>
            <person name="Ryu J.S."/>
            <person name="Kubicek C.P."/>
            <person name="Schmoll M."/>
            <person name="Gaskell J."/>
            <person name="Hammel K.E."/>
            <person name="St John F.J."/>
            <person name="Vanden Wymelenberg A."/>
            <person name="Sabat G."/>
            <person name="Splinter BonDurant S."/>
            <person name="Syed K."/>
            <person name="Yadav J.S."/>
            <person name="Doddapaneni H."/>
            <person name="Subramanian V."/>
            <person name="Lavin J.L."/>
            <person name="Oguiza J.A."/>
            <person name="Perez G."/>
            <person name="Pisabarro A.G."/>
            <person name="Ramirez L."/>
            <person name="Santoyo F."/>
            <person name="Master E."/>
            <person name="Coutinho P.M."/>
            <person name="Henrissat B."/>
            <person name="Lombard V."/>
            <person name="Magnuson J.K."/>
            <person name="Kuees U."/>
            <person name="Hori C."/>
            <person name="Igarashi K."/>
            <person name="Samejima M."/>
            <person name="Held B.W."/>
            <person name="Barry K.W."/>
            <person name="LaButti K.M."/>
            <person name="Lapidus A."/>
            <person name="Lindquist E.A."/>
            <person name="Lucas S.M."/>
            <person name="Riley R."/>
            <person name="Salamov A.A."/>
            <person name="Hoffmeister D."/>
            <person name="Schwenk D."/>
            <person name="Hadar Y."/>
            <person name="Yarden O."/>
            <person name="de Vries R.P."/>
            <person name="Wiebenga A."/>
            <person name="Stenlid J."/>
            <person name="Eastwood D."/>
            <person name="Grigoriev I.V."/>
            <person name="Berka R.M."/>
            <person name="Blanchette R.A."/>
            <person name="Kersten P."/>
            <person name="Martinez A.T."/>
            <person name="Vicuna R."/>
            <person name="Cullen D."/>
        </authorList>
    </citation>
    <scope>NUCLEOTIDE SEQUENCE [LARGE SCALE GENOMIC DNA]</scope>
    <source>
        <strain evidence="2 3">B</strain>
    </source>
</reference>
<evidence type="ECO:0000313" key="3">
    <source>
        <dbReference type="Proteomes" id="UP000016930"/>
    </source>
</evidence>